<reference evidence="1" key="1">
    <citation type="journal article" date="2021" name="New Phytol.">
        <title>Evolutionary innovations through gain and loss of genes in the ectomycorrhizal Boletales.</title>
        <authorList>
            <person name="Wu G."/>
            <person name="Miyauchi S."/>
            <person name="Morin E."/>
            <person name="Kuo A."/>
            <person name="Drula E."/>
            <person name="Varga T."/>
            <person name="Kohler A."/>
            <person name="Feng B."/>
            <person name="Cao Y."/>
            <person name="Lipzen A."/>
            <person name="Daum C."/>
            <person name="Hundley H."/>
            <person name="Pangilinan J."/>
            <person name="Johnson J."/>
            <person name="Barry K."/>
            <person name="LaButti K."/>
            <person name="Ng V."/>
            <person name="Ahrendt S."/>
            <person name="Min B."/>
            <person name="Choi I.G."/>
            <person name="Park H."/>
            <person name="Plett J.M."/>
            <person name="Magnuson J."/>
            <person name="Spatafora J.W."/>
            <person name="Nagy L.G."/>
            <person name="Henrissat B."/>
            <person name="Grigoriev I.V."/>
            <person name="Yang Z.L."/>
            <person name="Xu J."/>
            <person name="Martin F.M."/>
        </authorList>
    </citation>
    <scope>NUCLEOTIDE SEQUENCE</scope>
    <source>
        <strain evidence="1">ATCC 28755</strain>
    </source>
</reference>
<keyword evidence="2" id="KW-1185">Reference proteome</keyword>
<gene>
    <name evidence="1" type="ORF">BJ138DRAFT_1154303</name>
</gene>
<organism evidence="1 2">
    <name type="scientific">Hygrophoropsis aurantiaca</name>
    <dbReference type="NCBI Taxonomy" id="72124"/>
    <lineage>
        <taxon>Eukaryota</taxon>
        <taxon>Fungi</taxon>
        <taxon>Dikarya</taxon>
        <taxon>Basidiomycota</taxon>
        <taxon>Agaricomycotina</taxon>
        <taxon>Agaricomycetes</taxon>
        <taxon>Agaricomycetidae</taxon>
        <taxon>Boletales</taxon>
        <taxon>Coniophorineae</taxon>
        <taxon>Hygrophoropsidaceae</taxon>
        <taxon>Hygrophoropsis</taxon>
    </lineage>
</organism>
<evidence type="ECO:0000313" key="2">
    <source>
        <dbReference type="Proteomes" id="UP000790377"/>
    </source>
</evidence>
<accession>A0ACB8A8Q4</accession>
<sequence>MPSPFHSSCLTSRMVTDLMLRFEAALSIQFALQNCFWSMTSYLSNETFHTQLVTEPVSHIKPSRRSFLVPPSLFLEIPFTMASSKTEMSRDEVSETLKAQIIEKLHIAIAVELSTIPLYLYSMYSIKKDNGAGTAARAKIAVVVHQEMLHLALAGNLLVSLKEGPDLYSDIQYIPNYANGPTILDTKIPLTLEPCGKTNLERFISIEAPYQDLPQKAEGDEEHADMVDKSFVLMSLPDKEPNTLKGCKSIGLFYDKLEEDIKKCEHVKFGNHALQFSSTDFFSGQMIRVVDQKSAHEALKIIVDQGEGSVDVDQAHYQMFLDLYMKPMGWTCWPVPTKPTTSAYKSNPLAHELALASNAAFCYLLITIQKIWKVGDPVLRRSLMSSIHAIMVDVMNPLADFMVQCKWTDDHNTGPPFEHYKTKAGEELTPLVENAKKETNDAKKAEIMAKIAEITDEAARELQKGILDHLQNIIDANIGKHIDKAGKTQLKAIVYSINSIPWPERIMHINT</sequence>
<protein>
    <submittedName>
        <fullName evidence="1">Ferritin-like-domain-containing protein</fullName>
    </submittedName>
</protein>
<dbReference type="EMBL" id="MU267739">
    <property type="protein sequence ID" value="KAH7909834.1"/>
    <property type="molecule type" value="Genomic_DNA"/>
</dbReference>
<dbReference type="Proteomes" id="UP000790377">
    <property type="component" value="Unassembled WGS sequence"/>
</dbReference>
<name>A0ACB8A8Q4_9AGAM</name>
<comment type="caution">
    <text evidence="1">The sequence shown here is derived from an EMBL/GenBank/DDBJ whole genome shotgun (WGS) entry which is preliminary data.</text>
</comment>
<proteinExistence type="predicted"/>
<evidence type="ECO:0000313" key="1">
    <source>
        <dbReference type="EMBL" id="KAH7909834.1"/>
    </source>
</evidence>